<dbReference type="InterPro" id="IPR001437">
    <property type="entry name" value="Tscrpt_elong_fac_GreA/B_C"/>
</dbReference>
<comment type="caution">
    <text evidence="5">The sequence shown here is derived from an EMBL/GenBank/DDBJ whole genome shotgun (WGS) entry which is preliminary data.</text>
</comment>
<dbReference type="EMBL" id="JBEXIP010000005">
    <property type="protein sequence ID" value="MET8433166.1"/>
    <property type="molecule type" value="Genomic_DNA"/>
</dbReference>
<dbReference type="InterPro" id="IPR023459">
    <property type="entry name" value="Tscrpt_elong_fac_GreA/B_fam"/>
</dbReference>
<dbReference type="PIRSF" id="PIRSF006092">
    <property type="entry name" value="GreA_GreB"/>
    <property type="match status" value="1"/>
</dbReference>
<dbReference type="Gene3D" id="3.10.50.30">
    <property type="entry name" value="Transcription elongation factor, GreA/GreB, C-terminal domain"/>
    <property type="match status" value="1"/>
</dbReference>
<evidence type="ECO:0000259" key="4">
    <source>
        <dbReference type="Pfam" id="PF03449"/>
    </source>
</evidence>
<dbReference type="NCBIfam" id="NF004548">
    <property type="entry name" value="PRK05892.1"/>
    <property type="match status" value="1"/>
</dbReference>
<reference evidence="5 6" key="1">
    <citation type="submission" date="2024-06" db="EMBL/GenBank/DDBJ databases">
        <title>The Natural Products Discovery Center: Release of the First 8490 Sequenced Strains for Exploring Actinobacteria Biosynthetic Diversity.</title>
        <authorList>
            <person name="Kalkreuter E."/>
            <person name="Kautsar S.A."/>
            <person name="Yang D."/>
            <person name="Bader C.D."/>
            <person name="Teijaro C.N."/>
            <person name="Fluegel L."/>
            <person name="Davis C.M."/>
            <person name="Simpson J.R."/>
            <person name="Lauterbach L."/>
            <person name="Steele A.D."/>
            <person name="Gui C."/>
            <person name="Meng S."/>
            <person name="Li G."/>
            <person name="Viehrig K."/>
            <person name="Ye F."/>
            <person name="Su P."/>
            <person name="Kiefer A.F."/>
            <person name="Nichols A."/>
            <person name="Cepeda A.J."/>
            <person name="Yan W."/>
            <person name="Fan B."/>
            <person name="Jiang Y."/>
            <person name="Adhikari A."/>
            <person name="Zheng C.-J."/>
            <person name="Schuster L."/>
            <person name="Cowan T.M."/>
            <person name="Smanski M.J."/>
            <person name="Chevrette M.G."/>
            <person name="De Carvalho L.P.S."/>
            <person name="Shen B."/>
        </authorList>
    </citation>
    <scope>NUCLEOTIDE SEQUENCE [LARGE SCALE GENOMIC DNA]</scope>
    <source>
        <strain evidence="5 6">NPDC005137</strain>
    </source>
</reference>
<dbReference type="PANTHER" id="PTHR30437">
    <property type="entry name" value="TRANSCRIPTION ELONGATION FACTOR GREA"/>
    <property type="match status" value="1"/>
</dbReference>
<evidence type="ECO:0000259" key="3">
    <source>
        <dbReference type="Pfam" id="PF01272"/>
    </source>
</evidence>
<gene>
    <name evidence="5" type="ORF">ABZV61_10235</name>
</gene>
<dbReference type="SUPFAM" id="SSF54534">
    <property type="entry name" value="FKBP-like"/>
    <property type="match status" value="1"/>
</dbReference>
<evidence type="ECO:0000313" key="5">
    <source>
        <dbReference type="EMBL" id="MET8433166.1"/>
    </source>
</evidence>
<dbReference type="GO" id="GO:0003746">
    <property type="term" value="F:translation elongation factor activity"/>
    <property type="evidence" value="ECO:0007669"/>
    <property type="project" value="UniProtKB-KW"/>
</dbReference>
<dbReference type="InterPro" id="IPR022691">
    <property type="entry name" value="Tscrpt_elong_fac_GreA/B_N"/>
</dbReference>
<sequence length="158" mass="16815">MTGGPEPISDVAREALERELADLRTERETVAATLRGGERVGDMADEADELQRGTELDRLDTRITEVEGRLREAAVAGHPRTDRVGVGSTVTVRFADSTEATVQIGEVAEVLDRTVVTADSPLGHALLGCRAGDTVSYETPEGRLTAVVLSLGDEGDRS</sequence>
<name>A0ABV2U5P9_9ACTN</name>
<organism evidence="5 6">
    <name type="scientific">Streptomyces sp. 900116325</name>
    <dbReference type="NCBI Taxonomy" id="3154295"/>
    <lineage>
        <taxon>Bacteria</taxon>
        <taxon>Bacillati</taxon>
        <taxon>Actinomycetota</taxon>
        <taxon>Actinomycetes</taxon>
        <taxon>Kitasatosporales</taxon>
        <taxon>Streptomycetaceae</taxon>
        <taxon>Streptomyces</taxon>
    </lineage>
</organism>
<dbReference type="Pfam" id="PF01272">
    <property type="entry name" value="GreA_GreB"/>
    <property type="match status" value="1"/>
</dbReference>
<feature type="domain" description="Transcription elongation factor GreA/GreB N-terminal" evidence="4">
    <location>
        <begin position="8"/>
        <end position="75"/>
    </location>
</feature>
<dbReference type="RefSeq" id="WP_356496980.1">
    <property type="nucleotide sequence ID" value="NZ_JBEXEF010000027.1"/>
</dbReference>
<keyword evidence="6" id="KW-1185">Reference proteome</keyword>
<proteinExistence type="predicted"/>
<dbReference type="Proteomes" id="UP001550044">
    <property type="component" value="Unassembled WGS sequence"/>
</dbReference>
<evidence type="ECO:0000256" key="2">
    <source>
        <dbReference type="ARBA" id="ARBA00023163"/>
    </source>
</evidence>
<dbReference type="InterPro" id="IPR036953">
    <property type="entry name" value="GreA/GreB_C_sf"/>
</dbReference>
<protein>
    <submittedName>
        <fullName evidence="5">GreA/GreB family elongation factor</fullName>
    </submittedName>
</protein>
<keyword evidence="5" id="KW-0648">Protein biosynthesis</keyword>
<keyword evidence="2" id="KW-0804">Transcription</keyword>
<accession>A0ABV2U5P9</accession>
<keyword evidence="1" id="KW-0805">Transcription regulation</keyword>
<dbReference type="Pfam" id="PF03449">
    <property type="entry name" value="GreA_GreB_N"/>
    <property type="match status" value="1"/>
</dbReference>
<evidence type="ECO:0000256" key="1">
    <source>
        <dbReference type="ARBA" id="ARBA00023015"/>
    </source>
</evidence>
<feature type="domain" description="Transcription elongation factor GreA/GreB C-terminal" evidence="3">
    <location>
        <begin position="81"/>
        <end position="150"/>
    </location>
</feature>
<dbReference type="PANTHER" id="PTHR30437:SF4">
    <property type="entry name" value="TRANSCRIPTION ELONGATION FACTOR GREA"/>
    <property type="match status" value="1"/>
</dbReference>
<keyword evidence="5" id="KW-0251">Elongation factor</keyword>
<evidence type="ECO:0000313" key="6">
    <source>
        <dbReference type="Proteomes" id="UP001550044"/>
    </source>
</evidence>